<dbReference type="InterPro" id="IPR038607">
    <property type="entry name" value="PhoD-like_sf"/>
</dbReference>
<dbReference type="CDD" id="cd07389">
    <property type="entry name" value="MPP_PhoD"/>
    <property type="match status" value="1"/>
</dbReference>
<evidence type="ECO:0000259" key="2">
    <source>
        <dbReference type="Pfam" id="PF09423"/>
    </source>
</evidence>
<dbReference type="InterPro" id="IPR032093">
    <property type="entry name" value="PhoD_N"/>
</dbReference>
<evidence type="ECO:0000313" key="5">
    <source>
        <dbReference type="Proteomes" id="UP001269819"/>
    </source>
</evidence>
<name>A0ABU3VUK3_9GAMM</name>
<gene>
    <name evidence="4" type="ORF">RYS15_04615</name>
</gene>
<dbReference type="SUPFAM" id="SSF56300">
    <property type="entry name" value="Metallo-dependent phosphatases"/>
    <property type="match status" value="1"/>
</dbReference>
<feature type="chain" id="PRO_5045096604" evidence="1">
    <location>
        <begin position="22"/>
        <end position="577"/>
    </location>
</feature>
<dbReference type="Proteomes" id="UP001269819">
    <property type="component" value="Unassembled WGS sequence"/>
</dbReference>
<dbReference type="EMBL" id="JAWIIJ010000002">
    <property type="protein sequence ID" value="MDV2077950.1"/>
    <property type="molecule type" value="Genomic_DNA"/>
</dbReference>
<feature type="domain" description="PhoD-like phosphatase metallophosphatase" evidence="2">
    <location>
        <begin position="144"/>
        <end position="541"/>
    </location>
</feature>
<dbReference type="PANTHER" id="PTHR43606:SF2">
    <property type="entry name" value="ALKALINE PHOSPHATASE FAMILY PROTEIN (AFU_ORTHOLOGUE AFUA_5G03860)"/>
    <property type="match status" value="1"/>
</dbReference>
<evidence type="ECO:0000259" key="3">
    <source>
        <dbReference type="Pfam" id="PF16655"/>
    </source>
</evidence>
<dbReference type="InterPro" id="IPR018946">
    <property type="entry name" value="PhoD-like_MPP"/>
</dbReference>
<dbReference type="PANTHER" id="PTHR43606">
    <property type="entry name" value="PHOSPHATASE, PUTATIVE (AFU_ORTHOLOGUE AFUA_6G08710)-RELATED"/>
    <property type="match status" value="1"/>
</dbReference>
<evidence type="ECO:0000256" key="1">
    <source>
        <dbReference type="SAM" id="SignalP"/>
    </source>
</evidence>
<dbReference type="Gene3D" id="3.60.21.70">
    <property type="entry name" value="PhoD-like phosphatase"/>
    <property type="match status" value="1"/>
</dbReference>
<sequence length="577" mass="64051">MKQYSRRQFLKASALTMSAVAVSTGLSGCLSSSDDDRSISFSHGVASGDPLQDGVMLWTRVLPSEDLDKPVTTIWEVATDEGFSNLIHNGSIDARQEHDFTIKVDVRNLAPGQTYYYRFRAGDKTSLTGTTRTLPEGAVSNVKLAVMSCSNYPAGYFHVYAAAAQEQDLDAVVHLGDYIYEYDGNGYATDDAAGLGRTLPADNDTELLSLTDYRKRYALYRSDTDLQVLHALVPFITVWDDHEVANDTWRDGAENHNDGEGDFQQRKLAALQAYFEWLPIRPVTDGDQETIYRTFQFGDLVSLHMLDTRVIGRDQQLDYANYLTGDGINAPAFQADLTDPNRTLLGAEQKGWLQNTLAQSTTTWDVLGQQILMGRMMLPAELLLNFINPDPATLLPQFQELATLKARQLQGDPTLTEAEIARLTTVLPYNLDAWDGYFAEREVVLETARSLDRNLVVLAGDTHNAWASNLKTLNGDTVGVELATSSVSSPGMEEYLQLPMAQVMGAEQALRLLVDDLQYLNLNQRGYLVVNFSPEQVTADWRFVSTVKSPDYQVDSNRSQRLKVLPGASNRTLVPVA</sequence>
<dbReference type="Pfam" id="PF09423">
    <property type="entry name" value="PhoD"/>
    <property type="match status" value="1"/>
</dbReference>
<dbReference type="PROSITE" id="PS51318">
    <property type="entry name" value="TAT"/>
    <property type="match status" value="1"/>
</dbReference>
<comment type="caution">
    <text evidence="4">The sequence shown here is derived from an EMBL/GenBank/DDBJ whole genome shotgun (WGS) entry which is preliminary data.</text>
</comment>
<organism evidence="4 5">
    <name type="scientific">Marinobacter xestospongiae</name>
    <dbReference type="NCBI Taxonomy" id="994319"/>
    <lineage>
        <taxon>Bacteria</taxon>
        <taxon>Pseudomonadati</taxon>
        <taxon>Pseudomonadota</taxon>
        <taxon>Gammaproteobacteria</taxon>
        <taxon>Pseudomonadales</taxon>
        <taxon>Marinobacteraceae</taxon>
        <taxon>Marinobacter</taxon>
    </lineage>
</organism>
<keyword evidence="1" id="KW-0732">Signal</keyword>
<dbReference type="Gene3D" id="2.60.40.380">
    <property type="entry name" value="Purple acid phosphatase-like, N-terminal"/>
    <property type="match status" value="1"/>
</dbReference>
<dbReference type="InterPro" id="IPR052900">
    <property type="entry name" value="Phospholipid_Metab_Enz"/>
</dbReference>
<reference evidence="4 5" key="1">
    <citation type="submission" date="2023-10" db="EMBL/GenBank/DDBJ databases">
        <title>Characteristics and mechanism of a salt-tolerant marine origin heterotrophic nitrifying- aerobic denitrifying bacteria Marinobacter xestospongiae HN1.</title>
        <authorList>
            <person name="Qi R."/>
        </authorList>
    </citation>
    <scope>NUCLEOTIDE SEQUENCE [LARGE SCALE GENOMIC DNA]</scope>
    <source>
        <strain evidence="4 5">HN1</strain>
    </source>
</reference>
<evidence type="ECO:0000313" key="4">
    <source>
        <dbReference type="EMBL" id="MDV2077950.1"/>
    </source>
</evidence>
<dbReference type="PROSITE" id="PS51257">
    <property type="entry name" value="PROKAR_LIPOPROTEIN"/>
    <property type="match status" value="1"/>
</dbReference>
<feature type="domain" description="Phospholipase D N-terminal" evidence="3">
    <location>
        <begin position="43"/>
        <end position="133"/>
    </location>
</feature>
<dbReference type="RefSeq" id="WP_316972806.1">
    <property type="nucleotide sequence ID" value="NZ_JAWIIJ010000002.1"/>
</dbReference>
<dbReference type="Pfam" id="PF16655">
    <property type="entry name" value="PhoD_N"/>
    <property type="match status" value="1"/>
</dbReference>
<dbReference type="InterPro" id="IPR006311">
    <property type="entry name" value="TAT_signal"/>
</dbReference>
<accession>A0ABU3VUK3</accession>
<proteinExistence type="predicted"/>
<dbReference type="InterPro" id="IPR029052">
    <property type="entry name" value="Metallo-depent_PP-like"/>
</dbReference>
<keyword evidence="5" id="KW-1185">Reference proteome</keyword>
<feature type="signal peptide" evidence="1">
    <location>
        <begin position="1"/>
        <end position="21"/>
    </location>
</feature>
<protein>
    <submittedName>
        <fullName evidence="4">Alkaline phosphatase D family protein</fullName>
    </submittedName>
</protein>